<dbReference type="SUPFAM" id="SSF52540">
    <property type="entry name" value="P-loop containing nucleoside triphosphate hydrolases"/>
    <property type="match status" value="1"/>
</dbReference>
<dbReference type="Pfam" id="PF00005">
    <property type="entry name" value="ABC_tran"/>
    <property type="match status" value="1"/>
</dbReference>
<evidence type="ECO:0000256" key="2">
    <source>
        <dbReference type="ARBA" id="ARBA00022840"/>
    </source>
</evidence>
<keyword evidence="4" id="KW-0813">Transport</keyword>
<dbReference type="PROSITE" id="PS50893">
    <property type="entry name" value="ABC_TRANSPORTER_2"/>
    <property type="match status" value="1"/>
</dbReference>
<dbReference type="PROSITE" id="PS00211">
    <property type="entry name" value="ABC_TRANSPORTER_1"/>
    <property type="match status" value="1"/>
</dbReference>
<organism evidence="4 5">
    <name type="scientific">Sulfobacillus thermosulfidooxidans (strain DSM 9293 / VKM B-1269 / AT-1)</name>
    <dbReference type="NCBI Taxonomy" id="929705"/>
    <lineage>
        <taxon>Bacteria</taxon>
        <taxon>Bacillati</taxon>
        <taxon>Bacillota</taxon>
        <taxon>Clostridia</taxon>
        <taxon>Eubacteriales</taxon>
        <taxon>Clostridiales Family XVII. Incertae Sedis</taxon>
        <taxon>Sulfobacillus</taxon>
    </lineage>
</organism>
<evidence type="ECO:0000313" key="5">
    <source>
        <dbReference type="Proteomes" id="UP000192660"/>
    </source>
</evidence>
<feature type="domain" description="ABC transporter" evidence="3">
    <location>
        <begin position="14"/>
        <end position="251"/>
    </location>
</feature>
<reference evidence="5" key="1">
    <citation type="submission" date="2017-04" db="EMBL/GenBank/DDBJ databases">
        <authorList>
            <person name="Varghese N."/>
            <person name="Submissions S."/>
        </authorList>
    </citation>
    <scope>NUCLEOTIDE SEQUENCE [LARGE SCALE GENOMIC DNA]</scope>
    <source>
        <strain evidence="5">DSM 9293</strain>
    </source>
</reference>
<dbReference type="Gene3D" id="3.40.50.300">
    <property type="entry name" value="P-loop containing nucleotide triphosphate hydrolases"/>
    <property type="match status" value="1"/>
</dbReference>
<dbReference type="AlphaFoldDB" id="A0A1W1WEQ6"/>
<dbReference type="EMBL" id="FWWY01000001">
    <property type="protein sequence ID" value="SMC04682.1"/>
    <property type="molecule type" value="Genomic_DNA"/>
</dbReference>
<dbReference type="CDD" id="cd03216">
    <property type="entry name" value="ABC_Carb_Monos_I"/>
    <property type="match status" value="1"/>
</dbReference>
<dbReference type="GO" id="GO:0016887">
    <property type="term" value="F:ATP hydrolysis activity"/>
    <property type="evidence" value="ECO:0007669"/>
    <property type="project" value="InterPro"/>
</dbReference>
<dbReference type="SMART" id="SM00382">
    <property type="entry name" value="AAA"/>
    <property type="match status" value="1"/>
</dbReference>
<dbReference type="OrthoDB" id="9805514at2"/>
<name>A0A1W1WEQ6_SULTA</name>
<dbReference type="InterPro" id="IPR027417">
    <property type="entry name" value="P-loop_NTPase"/>
</dbReference>
<sequence>MSTPNQSRTETPLLSLRHLKKSFGPVHAVNDVSLDIYSGEVIGLVGDNAAGKSTFLSLLTGYNLMDSGEIYYKGRPVTVKSPRSSRQELKIEMIYQNLSLAPDLPIWQNLFLGEEITFAGIFNNRRRMINESQRVVRELNAKANPTDLVGTLSGGEQQLVAIARALLFSRELIIMDEPTAAISVAKIDEVLKLIRHLKAQGKSVLLVSHRLEDILTVADRIVVFAHGKIKQIMENRNISLEDLVHAMFDRTPEEEVKDVH</sequence>
<dbReference type="InterPro" id="IPR003593">
    <property type="entry name" value="AAA+_ATPase"/>
</dbReference>
<dbReference type="PANTHER" id="PTHR43790">
    <property type="entry name" value="CARBOHYDRATE TRANSPORT ATP-BINDING PROTEIN MG119-RELATED"/>
    <property type="match status" value="1"/>
</dbReference>
<keyword evidence="2 4" id="KW-0067">ATP-binding</keyword>
<dbReference type="GO" id="GO:0005524">
    <property type="term" value="F:ATP binding"/>
    <property type="evidence" value="ECO:0007669"/>
    <property type="project" value="UniProtKB-KW"/>
</dbReference>
<evidence type="ECO:0000313" key="4">
    <source>
        <dbReference type="EMBL" id="SMC04682.1"/>
    </source>
</evidence>
<dbReference type="InterPro" id="IPR003439">
    <property type="entry name" value="ABC_transporter-like_ATP-bd"/>
</dbReference>
<gene>
    <name evidence="4" type="ORF">SAMN00768000_1782</name>
</gene>
<evidence type="ECO:0000259" key="3">
    <source>
        <dbReference type="PROSITE" id="PS50893"/>
    </source>
</evidence>
<proteinExistence type="predicted"/>
<dbReference type="PANTHER" id="PTHR43790:SF8">
    <property type="entry name" value="SUGAR ABC TRANSPORTER ATP-BINDING PROTEIN"/>
    <property type="match status" value="1"/>
</dbReference>
<accession>A0A1W1WEQ6</accession>
<dbReference type="Proteomes" id="UP000192660">
    <property type="component" value="Unassembled WGS sequence"/>
</dbReference>
<keyword evidence="1" id="KW-0547">Nucleotide-binding</keyword>
<keyword evidence="5" id="KW-1185">Reference proteome</keyword>
<evidence type="ECO:0000256" key="1">
    <source>
        <dbReference type="ARBA" id="ARBA00022741"/>
    </source>
</evidence>
<protein>
    <submittedName>
        <fullName evidence="4">Simple sugar transport system ATP-binding protein</fullName>
    </submittedName>
</protein>
<dbReference type="RefSeq" id="WP_084661309.1">
    <property type="nucleotide sequence ID" value="NZ_FWWY01000001.1"/>
</dbReference>
<keyword evidence="4" id="KW-0762">Sugar transport</keyword>
<dbReference type="InterPro" id="IPR050107">
    <property type="entry name" value="ABC_carbohydrate_import_ATPase"/>
</dbReference>
<dbReference type="InterPro" id="IPR017871">
    <property type="entry name" value="ABC_transporter-like_CS"/>
</dbReference>